<reference evidence="8 9" key="1">
    <citation type="journal article" date="2024" name="Plant J.">
        <title>Genome sequences and population genomics reveal climatic adaptation and genomic divergence between two closely related sweetgum species.</title>
        <authorList>
            <person name="Xu W.Q."/>
            <person name="Ren C.Q."/>
            <person name="Zhang X.Y."/>
            <person name="Comes H.P."/>
            <person name="Liu X.H."/>
            <person name="Li Y.G."/>
            <person name="Kettle C.J."/>
            <person name="Jalonen R."/>
            <person name="Gaisberger H."/>
            <person name="Ma Y.Z."/>
            <person name="Qiu Y.X."/>
        </authorList>
    </citation>
    <scope>NUCLEOTIDE SEQUENCE [LARGE SCALE GENOMIC DNA]</scope>
    <source>
        <strain evidence="8">Hangzhou</strain>
    </source>
</reference>
<dbReference type="Proteomes" id="UP001415857">
    <property type="component" value="Unassembled WGS sequence"/>
</dbReference>
<evidence type="ECO:0000313" key="8">
    <source>
        <dbReference type="EMBL" id="KAK9271934.1"/>
    </source>
</evidence>
<keyword evidence="2" id="KW-0723">Serine/threonine-protein kinase</keyword>
<dbReference type="EMBL" id="JBBPBK010000013">
    <property type="protein sequence ID" value="KAK9271934.1"/>
    <property type="molecule type" value="Genomic_DNA"/>
</dbReference>
<evidence type="ECO:0000256" key="1">
    <source>
        <dbReference type="ARBA" id="ARBA00008832"/>
    </source>
</evidence>
<dbReference type="PANTHER" id="PTHR24055">
    <property type="entry name" value="MITOGEN-ACTIVATED PROTEIN KINASE"/>
    <property type="match status" value="1"/>
</dbReference>
<dbReference type="AlphaFoldDB" id="A0AAP0R862"/>
<keyword evidence="5" id="KW-0418">Kinase</keyword>
<keyword evidence="4" id="KW-0547">Nucleotide-binding</keyword>
<dbReference type="Pfam" id="PF00069">
    <property type="entry name" value="Pkinase"/>
    <property type="match status" value="1"/>
</dbReference>
<keyword evidence="9" id="KW-1185">Reference proteome</keyword>
<dbReference type="GO" id="GO:0005524">
    <property type="term" value="F:ATP binding"/>
    <property type="evidence" value="ECO:0007669"/>
    <property type="project" value="UniProtKB-KW"/>
</dbReference>
<sequence>MMVPHVFLDRKTHMAAEGAKLSGFSRIIGVDLNPNKFSQDVKRENFLLGQPSTAQEKKLFLVDLGFGQETNEKVVIKKINNTFENRIDTLRTLRELKLSRHIRHKNVIALKDVMMPIHRTSFKDVYLVYELMDTDLDHIIKSLQPLSNDHCKYFIFQIEGIVITYVGKGKREMENGIWKWEGRWGFLCSIISDYEWVRQNSFDGDSTRDATSMADGLPRKCT</sequence>
<keyword evidence="3" id="KW-0808">Transferase</keyword>
<dbReference type="GO" id="GO:0004674">
    <property type="term" value="F:protein serine/threonine kinase activity"/>
    <property type="evidence" value="ECO:0007669"/>
    <property type="project" value="UniProtKB-KW"/>
</dbReference>
<evidence type="ECO:0000259" key="7">
    <source>
        <dbReference type="Pfam" id="PF00069"/>
    </source>
</evidence>
<protein>
    <recommendedName>
        <fullName evidence="7">Protein kinase domain-containing protein</fullName>
    </recommendedName>
</protein>
<feature type="domain" description="Protein kinase" evidence="7">
    <location>
        <begin position="65"/>
        <end position="158"/>
    </location>
</feature>
<accession>A0AAP0R862</accession>
<dbReference type="InterPro" id="IPR000719">
    <property type="entry name" value="Prot_kinase_dom"/>
</dbReference>
<dbReference type="Gene3D" id="3.30.200.20">
    <property type="entry name" value="Phosphorylase Kinase, domain 1"/>
    <property type="match status" value="1"/>
</dbReference>
<name>A0AAP0R862_LIQFO</name>
<dbReference type="InterPro" id="IPR011009">
    <property type="entry name" value="Kinase-like_dom_sf"/>
</dbReference>
<keyword evidence="6" id="KW-0067">ATP-binding</keyword>
<gene>
    <name evidence="8" type="ORF">L1049_002301</name>
</gene>
<evidence type="ECO:0000256" key="3">
    <source>
        <dbReference type="ARBA" id="ARBA00022679"/>
    </source>
</evidence>
<organism evidence="8 9">
    <name type="scientific">Liquidambar formosana</name>
    <name type="common">Formosan gum</name>
    <dbReference type="NCBI Taxonomy" id="63359"/>
    <lineage>
        <taxon>Eukaryota</taxon>
        <taxon>Viridiplantae</taxon>
        <taxon>Streptophyta</taxon>
        <taxon>Embryophyta</taxon>
        <taxon>Tracheophyta</taxon>
        <taxon>Spermatophyta</taxon>
        <taxon>Magnoliopsida</taxon>
        <taxon>eudicotyledons</taxon>
        <taxon>Gunneridae</taxon>
        <taxon>Pentapetalae</taxon>
        <taxon>Saxifragales</taxon>
        <taxon>Altingiaceae</taxon>
        <taxon>Liquidambar</taxon>
    </lineage>
</organism>
<comment type="caution">
    <text evidence="8">The sequence shown here is derived from an EMBL/GenBank/DDBJ whole genome shotgun (WGS) entry which is preliminary data.</text>
</comment>
<dbReference type="Gene3D" id="1.10.510.10">
    <property type="entry name" value="Transferase(Phosphotransferase) domain 1"/>
    <property type="match status" value="1"/>
</dbReference>
<proteinExistence type="inferred from homology"/>
<dbReference type="InterPro" id="IPR050117">
    <property type="entry name" value="MAPK"/>
</dbReference>
<evidence type="ECO:0000256" key="6">
    <source>
        <dbReference type="ARBA" id="ARBA00022840"/>
    </source>
</evidence>
<evidence type="ECO:0000256" key="4">
    <source>
        <dbReference type="ARBA" id="ARBA00022741"/>
    </source>
</evidence>
<comment type="similarity">
    <text evidence="1">Belongs to the protein kinase superfamily. CMGC Ser/Thr protein kinase family. MAP kinase subfamily.</text>
</comment>
<evidence type="ECO:0000313" key="9">
    <source>
        <dbReference type="Proteomes" id="UP001415857"/>
    </source>
</evidence>
<dbReference type="SUPFAM" id="SSF56112">
    <property type="entry name" value="Protein kinase-like (PK-like)"/>
    <property type="match status" value="1"/>
</dbReference>
<evidence type="ECO:0000256" key="5">
    <source>
        <dbReference type="ARBA" id="ARBA00022777"/>
    </source>
</evidence>
<dbReference type="FunFam" id="3.30.200.20:FF:000046">
    <property type="entry name" value="Mitogen-activated protein kinase"/>
    <property type="match status" value="1"/>
</dbReference>
<evidence type="ECO:0000256" key="2">
    <source>
        <dbReference type="ARBA" id="ARBA00022527"/>
    </source>
</evidence>